<sequence>MSRDIIRRGLIIAPLIMIVSGAIGGLNGAWSAAFGIALVLINFGFAALLIAWSAPISLNLMMGVILFGYILRLGLITVAVLLVRDVSWISLPALGITIIVTHLGLLFWEMRYIAASLAFPGLRPNA</sequence>
<feature type="transmembrane region" description="Helical" evidence="1">
    <location>
        <begin position="64"/>
        <end position="83"/>
    </location>
</feature>
<evidence type="ECO:0000313" key="2">
    <source>
        <dbReference type="EMBL" id="CAB4604060.1"/>
    </source>
</evidence>
<organism evidence="2">
    <name type="scientific">freshwater metagenome</name>
    <dbReference type="NCBI Taxonomy" id="449393"/>
    <lineage>
        <taxon>unclassified sequences</taxon>
        <taxon>metagenomes</taxon>
        <taxon>ecological metagenomes</taxon>
    </lineage>
</organism>
<feature type="transmembrane region" description="Helical" evidence="1">
    <location>
        <begin position="32"/>
        <end position="52"/>
    </location>
</feature>
<evidence type="ECO:0000256" key="1">
    <source>
        <dbReference type="SAM" id="Phobius"/>
    </source>
</evidence>
<feature type="transmembrane region" description="Helical" evidence="1">
    <location>
        <begin position="89"/>
        <end position="108"/>
    </location>
</feature>
<dbReference type="AlphaFoldDB" id="A0A6J6GUR1"/>
<reference evidence="2" key="1">
    <citation type="submission" date="2020-05" db="EMBL/GenBank/DDBJ databases">
        <authorList>
            <person name="Chiriac C."/>
            <person name="Salcher M."/>
            <person name="Ghai R."/>
            <person name="Kavagutti S V."/>
        </authorList>
    </citation>
    <scope>NUCLEOTIDE SEQUENCE</scope>
</reference>
<proteinExistence type="predicted"/>
<protein>
    <submittedName>
        <fullName evidence="2">Unannotated protein</fullName>
    </submittedName>
</protein>
<dbReference type="EMBL" id="CAEZUZ010000003">
    <property type="protein sequence ID" value="CAB4607083.1"/>
    <property type="molecule type" value="Genomic_DNA"/>
</dbReference>
<keyword evidence="1" id="KW-1133">Transmembrane helix</keyword>
<keyword evidence="1" id="KW-0812">Transmembrane</keyword>
<evidence type="ECO:0000313" key="3">
    <source>
        <dbReference type="EMBL" id="CAB4607083.1"/>
    </source>
</evidence>
<gene>
    <name evidence="2" type="ORF">UFOPK1808_00974</name>
    <name evidence="3" type="ORF">UFOPK1889_00048</name>
</gene>
<keyword evidence="1" id="KW-0472">Membrane</keyword>
<dbReference type="EMBL" id="CAEZUL010000112">
    <property type="protein sequence ID" value="CAB4604060.1"/>
    <property type="molecule type" value="Genomic_DNA"/>
</dbReference>
<feature type="transmembrane region" description="Helical" evidence="1">
    <location>
        <begin position="9"/>
        <end position="26"/>
    </location>
</feature>
<name>A0A6J6GUR1_9ZZZZ</name>
<accession>A0A6J6GUR1</accession>